<evidence type="ECO:0000313" key="2">
    <source>
        <dbReference type="EMBL" id="VDK19720.1"/>
    </source>
</evidence>
<gene>
    <name evidence="2" type="ORF">ASIM_LOCUS2191</name>
</gene>
<name>A0A0M3J457_ANISI</name>
<sequence>MFAGVTFVVFVLITTLHSTVDAFLGSGMLGNVFGGYRDYGRYGNWDSGYSGFYPGGGGFGMGGGYPGYGNGI</sequence>
<dbReference type="WBParaSite" id="ASIM_0000232401-mRNA-1">
    <property type="protein sequence ID" value="ASIM_0000232401-mRNA-1"/>
    <property type="gene ID" value="ASIM_0000232401"/>
</dbReference>
<evidence type="ECO:0000256" key="1">
    <source>
        <dbReference type="SAM" id="SignalP"/>
    </source>
</evidence>
<reference evidence="4" key="1">
    <citation type="submission" date="2017-02" db="UniProtKB">
        <authorList>
            <consortium name="WormBaseParasite"/>
        </authorList>
    </citation>
    <scope>IDENTIFICATION</scope>
</reference>
<proteinExistence type="predicted"/>
<dbReference type="EMBL" id="UYRR01002829">
    <property type="protein sequence ID" value="VDK19720.1"/>
    <property type="molecule type" value="Genomic_DNA"/>
</dbReference>
<dbReference type="Proteomes" id="UP000267096">
    <property type="component" value="Unassembled WGS sequence"/>
</dbReference>
<accession>A0A0M3J457</accession>
<evidence type="ECO:0000313" key="3">
    <source>
        <dbReference type="Proteomes" id="UP000267096"/>
    </source>
</evidence>
<organism evidence="4">
    <name type="scientific">Anisakis simplex</name>
    <name type="common">Herring worm</name>
    <dbReference type="NCBI Taxonomy" id="6269"/>
    <lineage>
        <taxon>Eukaryota</taxon>
        <taxon>Metazoa</taxon>
        <taxon>Ecdysozoa</taxon>
        <taxon>Nematoda</taxon>
        <taxon>Chromadorea</taxon>
        <taxon>Rhabditida</taxon>
        <taxon>Spirurina</taxon>
        <taxon>Ascaridomorpha</taxon>
        <taxon>Ascaridoidea</taxon>
        <taxon>Anisakidae</taxon>
        <taxon>Anisakis</taxon>
        <taxon>Anisakis simplex complex</taxon>
    </lineage>
</organism>
<dbReference type="AlphaFoldDB" id="A0A0M3J457"/>
<keyword evidence="3" id="KW-1185">Reference proteome</keyword>
<feature type="signal peptide" evidence="1">
    <location>
        <begin position="1"/>
        <end position="22"/>
    </location>
</feature>
<keyword evidence="1" id="KW-0732">Signal</keyword>
<protein>
    <submittedName>
        <fullName evidence="4">Glycine rich protein</fullName>
    </submittedName>
</protein>
<evidence type="ECO:0000313" key="4">
    <source>
        <dbReference type="WBParaSite" id="ASIM_0000232401-mRNA-1"/>
    </source>
</evidence>
<feature type="chain" id="PRO_5043120749" evidence="1">
    <location>
        <begin position="23"/>
        <end position="72"/>
    </location>
</feature>
<reference evidence="2 3" key="2">
    <citation type="submission" date="2018-11" db="EMBL/GenBank/DDBJ databases">
        <authorList>
            <consortium name="Pathogen Informatics"/>
        </authorList>
    </citation>
    <scope>NUCLEOTIDE SEQUENCE [LARGE SCALE GENOMIC DNA]</scope>
</reference>